<dbReference type="InterPro" id="IPR008988">
    <property type="entry name" value="Transcriptional_repressor_C"/>
</dbReference>
<keyword evidence="5" id="KW-0678">Repressor</keyword>
<keyword evidence="4 5" id="KW-0092">Biotin</keyword>
<comment type="function">
    <text evidence="5">Acts both as a biotin--[acetyl-CoA-carboxylase] ligase and a repressor.</text>
</comment>
<comment type="caution">
    <text evidence="7">The sequence shown here is derived from an EMBL/GenBank/DDBJ whole genome shotgun (WGS) entry which is preliminary data.</text>
</comment>
<feature type="DNA-binding region" description="H-T-H motif" evidence="5">
    <location>
        <begin position="20"/>
        <end position="39"/>
    </location>
</feature>
<feature type="binding site" evidence="5">
    <location>
        <position position="186"/>
    </location>
    <ligand>
        <name>biotin</name>
        <dbReference type="ChEBI" id="CHEBI:57586"/>
    </ligand>
</feature>
<dbReference type="PANTHER" id="PTHR12835:SF5">
    <property type="entry name" value="BIOTIN--PROTEIN LIGASE"/>
    <property type="match status" value="1"/>
</dbReference>
<evidence type="ECO:0000259" key="6">
    <source>
        <dbReference type="PROSITE" id="PS51733"/>
    </source>
</evidence>
<dbReference type="Pfam" id="PF02237">
    <property type="entry name" value="BPL_C"/>
    <property type="match status" value="1"/>
</dbReference>
<feature type="domain" description="BPL/LPL catalytic" evidence="6">
    <location>
        <begin position="68"/>
        <end position="259"/>
    </location>
</feature>
<dbReference type="Gene3D" id="3.30.930.10">
    <property type="entry name" value="Bira Bifunctional Protein, Domain 2"/>
    <property type="match status" value="1"/>
</dbReference>
<name>A0ABS4FYU8_9BACL</name>
<dbReference type="EC" id="6.3.4.15" evidence="5"/>
<evidence type="ECO:0000313" key="7">
    <source>
        <dbReference type="EMBL" id="MBP1907705.1"/>
    </source>
</evidence>
<dbReference type="PROSITE" id="PS51733">
    <property type="entry name" value="BPL_LPL_CATALYTIC"/>
    <property type="match status" value="1"/>
</dbReference>
<dbReference type="SUPFAM" id="SSF50037">
    <property type="entry name" value="C-terminal domain of transcriptional repressors"/>
    <property type="match status" value="1"/>
</dbReference>
<organism evidence="7 8">
    <name type="scientific">Paenibacillus turicensis</name>
    <dbReference type="NCBI Taxonomy" id="160487"/>
    <lineage>
        <taxon>Bacteria</taxon>
        <taxon>Bacillati</taxon>
        <taxon>Bacillota</taxon>
        <taxon>Bacilli</taxon>
        <taxon>Bacillales</taxon>
        <taxon>Paenibacillaceae</taxon>
        <taxon>Paenibacillus</taxon>
    </lineage>
</organism>
<accession>A0ABS4FYU8</accession>
<feature type="binding site" evidence="5">
    <location>
        <position position="115"/>
    </location>
    <ligand>
        <name>biotin</name>
        <dbReference type="ChEBI" id="CHEBI:57586"/>
    </ligand>
</feature>
<dbReference type="HAMAP" id="MF_00978">
    <property type="entry name" value="Bifunct_BirA"/>
    <property type="match status" value="1"/>
</dbReference>
<evidence type="ECO:0000256" key="3">
    <source>
        <dbReference type="ARBA" id="ARBA00022840"/>
    </source>
</evidence>
<dbReference type="PANTHER" id="PTHR12835">
    <property type="entry name" value="BIOTIN PROTEIN LIGASE"/>
    <property type="match status" value="1"/>
</dbReference>
<dbReference type="Proteomes" id="UP001519272">
    <property type="component" value="Unassembled WGS sequence"/>
</dbReference>
<dbReference type="GO" id="GO:0004077">
    <property type="term" value="F:biotin--[biotin carboxyl-carrier protein] ligase activity"/>
    <property type="evidence" value="ECO:0007669"/>
    <property type="project" value="UniProtKB-EC"/>
</dbReference>
<comment type="catalytic activity">
    <reaction evidence="5">
        <text>biotin + L-lysyl-[protein] + ATP = N(6)-biotinyl-L-lysyl-[protein] + AMP + diphosphate + H(+)</text>
        <dbReference type="Rhea" id="RHEA:11756"/>
        <dbReference type="Rhea" id="RHEA-COMP:9752"/>
        <dbReference type="Rhea" id="RHEA-COMP:10505"/>
        <dbReference type="ChEBI" id="CHEBI:15378"/>
        <dbReference type="ChEBI" id="CHEBI:29969"/>
        <dbReference type="ChEBI" id="CHEBI:30616"/>
        <dbReference type="ChEBI" id="CHEBI:33019"/>
        <dbReference type="ChEBI" id="CHEBI:57586"/>
        <dbReference type="ChEBI" id="CHEBI:83144"/>
        <dbReference type="ChEBI" id="CHEBI:456215"/>
        <dbReference type="EC" id="6.3.4.15"/>
    </reaction>
</comment>
<dbReference type="EMBL" id="JAGGKG010000032">
    <property type="protein sequence ID" value="MBP1907705.1"/>
    <property type="molecule type" value="Genomic_DNA"/>
</dbReference>
<dbReference type="SUPFAM" id="SSF46785">
    <property type="entry name" value="Winged helix' DNA-binding domain"/>
    <property type="match status" value="1"/>
</dbReference>
<keyword evidence="2 5" id="KW-0547">Nucleotide-binding</keyword>
<evidence type="ECO:0000256" key="4">
    <source>
        <dbReference type="ARBA" id="ARBA00023267"/>
    </source>
</evidence>
<evidence type="ECO:0000256" key="5">
    <source>
        <dbReference type="HAMAP-Rule" id="MF_00978"/>
    </source>
</evidence>
<dbReference type="InterPro" id="IPR003142">
    <property type="entry name" value="BPL_C"/>
</dbReference>
<keyword evidence="5" id="KW-0804">Transcription</keyword>
<comment type="similarity">
    <text evidence="5">Belongs to the biotin--protein ligase family.</text>
</comment>
<dbReference type="Gene3D" id="1.10.10.10">
    <property type="entry name" value="Winged helix-like DNA-binding domain superfamily/Winged helix DNA-binding domain"/>
    <property type="match status" value="1"/>
</dbReference>
<dbReference type="InterPro" id="IPR036390">
    <property type="entry name" value="WH_DNA-bd_sf"/>
</dbReference>
<gene>
    <name evidence="5" type="primary">birA</name>
    <name evidence="7" type="ORF">J2Z32_004386</name>
</gene>
<keyword evidence="1 5" id="KW-0436">Ligase</keyword>
<dbReference type="SUPFAM" id="SSF55681">
    <property type="entry name" value="Class II aaRS and biotin synthetases"/>
    <property type="match status" value="1"/>
</dbReference>
<keyword evidence="3 5" id="KW-0067">ATP-binding</keyword>
<dbReference type="InterPro" id="IPR036388">
    <property type="entry name" value="WH-like_DNA-bd_sf"/>
</dbReference>
<feature type="binding site" evidence="5">
    <location>
        <begin position="119"/>
        <end position="121"/>
    </location>
    <ligand>
        <name>biotin</name>
        <dbReference type="ChEBI" id="CHEBI:57586"/>
    </ligand>
</feature>
<comment type="caution">
    <text evidence="5">Lacks conserved residue(s) required for the propagation of feature annotation.</text>
</comment>
<keyword evidence="8" id="KW-1185">Reference proteome</keyword>
<dbReference type="InterPro" id="IPR004408">
    <property type="entry name" value="Biotin_CoA_COase_ligase"/>
</dbReference>
<evidence type="ECO:0000256" key="2">
    <source>
        <dbReference type="ARBA" id="ARBA00022741"/>
    </source>
</evidence>
<dbReference type="CDD" id="cd16442">
    <property type="entry name" value="BPL"/>
    <property type="match status" value="1"/>
</dbReference>
<keyword evidence="5" id="KW-0805">Transcription regulation</keyword>
<reference evidence="7 8" key="1">
    <citation type="submission" date="2021-03" db="EMBL/GenBank/DDBJ databases">
        <title>Genomic Encyclopedia of Type Strains, Phase IV (KMG-IV): sequencing the most valuable type-strain genomes for metagenomic binning, comparative biology and taxonomic classification.</title>
        <authorList>
            <person name="Goeker M."/>
        </authorList>
    </citation>
    <scope>NUCLEOTIDE SEQUENCE [LARGE SCALE GENOMIC DNA]</scope>
    <source>
        <strain evidence="7 8">DSM 14349</strain>
    </source>
</reference>
<evidence type="ECO:0000256" key="1">
    <source>
        <dbReference type="ARBA" id="ARBA00022598"/>
    </source>
</evidence>
<dbReference type="InterPro" id="IPR013196">
    <property type="entry name" value="HTH_11"/>
</dbReference>
<dbReference type="Gene3D" id="2.30.30.100">
    <property type="match status" value="1"/>
</dbReference>
<keyword evidence="5" id="KW-0238">DNA-binding</keyword>
<proteinExistence type="inferred from homology"/>
<dbReference type="InterPro" id="IPR045864">
    <property type="entry name" value="aa-tRNA-synth_II/BPL/LPL"/>
</dbReference>
<dbReference type="NCBIfam" id="TIGR00121">
    <property type="entry name" value="birA_ligase"/>
    <property type="match status" value="1"/>
</dbReference>
<dbReference type="InterPro" id="IPR030855">
    <property type="entry name" value="Bifunct_BirA"/>
</dbReference>
<dbReference type="RefSeq" id="WP_210091283.1">
    <property type="nucleotide sequence ID" value="NZ_JAGGKG010000032.1"/>
</dbReference>
<dbReference type="Pfam" id="PF08279">
    <property type="entry name" value="HTH_11"/>
    <property type="match status" value="1"/>
</dbReference>
<evidence type="ECO:0000313" key="8">
    <source>
        <dbReference type="Proteomes" id="UP001519272"/>
    </source>
</evidence>
<protein>
    <recommendedName>
        <fullName evidence="5">Bifunctional ligase/repressor BirA</fullName>
    </recommendedName>
    <alternativeName>
        <fullName evidence="5">Biotin--[acetyl-CoA-carboxylase] ligase</fullName>
        <ecNumber evidence="5">6.3.4.15</ecNumber>
    </alternativeName>
    <alternativeName>
        <fullName evidence="5">Biotin--protein ligase</fullName>
    </alternativeName>
    <alternativeName>
        <fullName evidence="5">Biotin-[acetyl-CoA carboxylase] synthetase</fullName>
    </alternativeName>
</protein>
<dbReference type="Pfam" id="PF03099">
    <property type="entry name" value="BPL_LplA_LipB"/>
    <property type="match status" value="1"/>
</dbReference>
<sequence length="320" mass="35536">MEYDQLLQMFLDHQGEYLSGEEISNRLGISRTAVWKQINKLREQGYDFEAVSRKGYRLVHQPDKLKHLDVVKALQGCQYGGQLKLLETTTSTQEEIRIWADQGADNGALVIAEEQTLGRGRQGRRWMSPSGKGVWMSLLLKPELPLADASRLTLLTAVAVCRALRSITGLEIGIKWPNDLLINGKKICGILVESAGEDGKIRYCVVGIGIDVNLEAQDYAEELSHRATSLKIEGNQNYDRAVIIGAVMKEMEFLMTSFLEQGFSTIANLWEALSVTLGKTITVRTYQGEMIGVAEELDSSGGLKLRKPDGNIEIVYSGEI</sequence>
<dbReference type="InterPro" id="IPR004143">
    <property type="entry name" value="BPL_LPL_catalytic"/>
</dbReference>